<gene>
    <name evidence="1" type="ORF">CR513_41066</name>
</gene>
<reference evidence="1" key="1">
    <citation type="submission" date="2018-05" db="EMBL/GenBank/DDBJ databases">
        <title>Draft genome of Mucuna pruriens seed.</title>
        <authorList>
            <person name="Nnadi N.E."/>
            <person name="Vos R."/>
            <person name="Hasami M.H."/>
            <person name="Devisetty U.K."/>
            <person name="Aguiy J.C."/>
        </authorList>
    </citation>
    <scope>NUCLEOTIDE SEQUENCE [LARGE SCALE GENOMIC DNA]</scope>
    <source>
        <strain evidence="1">JCA_2017</strain>
    </source>
</reference>
<organism evidence="1 2">
    <name type="scientific">Mucuna pruriens</name>
    <name type="common">Velvet bean</name>
    <name type="synonym">Dolichos pruriens</name>
    <dbReference type="NCBI Taxonomy" id="157652"/>
    <lineage>
        <taxon>Eukaryota</taxon>
        <taxon>Viridiplantae</taxon>
        <taxon>Streptophyta</taxon>
        <taxon>Embryophyta</taxon>
        <taxon>Tracheophyta</taxon>
        <taxon>Spermatophyta</taxon>
        <taxon>Magnoliopsida</taxon>
        <taxon>eudicotyledons</taxon>
        <taxon>Gunneridae</taxon>
        <taxon>Pentapetalae</taxon>
        <taxon>rosids</taxon>
        <taxon>fabids</taxon>
        <taxon>Fabales</taxon>
        <taxon>Fabaceae</taxon>
        <taxon>Papilionoideae</taxon>
        <taxon>50 kb inversion clade</taxon>
        <taxon>NPAAA clade</taxon>
        <taxon>indigoferoid/millettioid clade</taxon>
        <taxon>Phaseoleae</taxon>
        <taxon>Mucuna</taxon>
    </lineage>
</organism>
<sequence>MQGNPGKDVRRSKNQIQQSLLPLLWPNLTCKHMLNEIVKICGNGAPFPKCGFFSLHCHRGCFTTDMWTTQNVSYICFMAHFVDNNQKL</sequence>
<feature type="non-terminal residue" evidence="1">
    <location>
        <position position="1"/>
    </location>
</feature>
<keyword evidence="2" id="KW-1185">Reference proteome</keyword>
<evidence type="ECO:0000313" key="1">
    <source>
        <dbReference type="EMBL" id="RDX78637.1"/>
    </source>
</evidence>
<evidence type="ECO:0000313" key="2">
    <source>
        <dbReference type="Proteomes" id="UP000257109"/>
    </source>
</evidence>
<name>A0A371FJZ3_MUCPR</name>
<comment type="caution">
    <text evidence="1">The sequence shown here is derived from an EMBL/GenBank/DDBJ whole genome shotgun (WGS) entry which is preliminary data.</text>
</comment>
<dbReference type="AlphaFoldDB" id="A0A371FJZ3"/>
<protein>
    <submittedName>
        <fullName evidence="1">Uncharacterized protein</fullName>
    </submittedName>
</protein>
<proteinExistence type="predicted"/>
<dbReference type="EMBL" id="QJKJ01008804">
    <property type="protein sequence ID" value="RDX78637.1"/>
    <property type="molecule type" value="Genomic_DNA"/>
</dbReference>
<dbReference type="Proteomes" id="UP000257109">
    <property type="component" value="Unassembled WGS sequence"/>
</dbReference>
<accession>A0A371FJZ3</accession>